<organism evidence="1 2">
    <name type="scientific">Parascaris univalens</name>
    <name type="common">Nematode worm</name>
    <dbReference type="NCBI Taxonomy" id="6257"/>
    <lineage>
        <taxon>Eukaryota</taxon>
        <taxon>Metazoa</taxon>
        <taxon>Ecdysozoa</taxon>
        <taxon>Nematoda</taxon>
        <taxon>Chromadorea</taxon>
        <taxon>Rhabditida</taxon>
        <taxon>Spirurina</taxon>
        <taxon>Ascaridomorpha</taxon>
        <taxon>Ascaridoidea</taxon>
        <taxon>Ascarididae</taxon>
        <taxon>Parascaris</taxon>
    </lineage>
</organism>
<proteinExistence type="predicted"/>
<evidence type="ECO:0000313" key="2">
    <source>
        <dbReference type="WBParaSite" id="PgR004_g251_t02"/>
    </source>
</evidence>
<accession>A0A915ADU5</accession>
<name>A0A915ADU5_PARUN</name>
<dbReference type="WBParaSite" id="PgR004_g251_t02">
    <property type="protein sequence ID" value="PgR004_g251_t02"/>
    <property type="gene ID" value="PgR004_g251"/>
</dbReference>
<dbReference type="AlphaFoldDB" id="A0A915ADU5"/>
<evidence type="ECO:0000313" key="1">
    <source>
        <dbReference type="Proteomes" id="UP000887569"/>
    </source>
</evidence>
<sequence length="53" mass="5903">MISSSGMKNAAHVTQVSSTSMIFLSGKKLMKREAEATFKCINGYIMESEKERD</sequence>
<protein>
    <submittedName>
        <fullName evidence="2">Uncharacterized protein</fullName>
    </submittedName>
</protein>
<dbReference type="Proteomes" id="UP000887569">
    <property type="component" value="Unplaced"/>
</dbReference>
<reference evidence="2" key="1">
    <citation type="submission" date="2022-11" db="UniProtKB">
        <authorList>
            <consortium name="WormBaseParasite"/>
        </authorList>
    </citation>
    <scope>IDENTIFICATION</scope>
</reference>
<keyword evidence="1" id="KW-1185">Reference proteome</keyword>